<dbReference type="EMBL" id="VDLU01000002">
    <property type="protein sequence ID" value="TNJ28848.1"/>
    <property type="molecule type" value="Genomic_DNA"/>
</dbReference>
<reference evidence="2 3" key="1">
    <citation type="submission" date="2019-05" db="EMBL/GenBank/DDBJ databases">
        <title>The compact genome of Giardia muris reveals important steps in the evolution of intestinal protozoan parasites.</title>
        <authorList>
            <person name="Xu F."/>
            <person name="Jimenez-Gonzalez A."/>
            <person name="Einarsson E."/>
            <person name="Astvaldsson A."/>
            <person name="Peirasmaki D."/>
            <person name="Eckmann L."/>
            <person name="Andersson J.O."/>
            <person name="Svard S.G."/>
            <person name="Jerlstrom-Hultqvist J."/>
        </authorList>
    </citation>
    <scope>NUCLEOTIDE SEQUENCE [LARGE SCALE GENOMIC DNA]</scope>
    <source>
        <strain evidence="2 3">Roberts-Thomson</strain>
    </source>
</reference>
<dbReference type="OrthoDB" id="10250646at2759"/>
<evidence type="ECO:0000256" key="1">
    <source>
        <dbReference type="SAM" id="Phobius"/>
    </source>
</evidence>
<feature type="transmembrane region" description="Helical" evidence="1">
    <location>
        <begin position="904"/>
        <end position="925"/>
    </location>
</feature>
<protein>
    <submittedName>
        <fullName evidence="2">Uncharacterized protein</fullName>
    </submittedName>
</protein>
<keyword evidence="1" id="KW-1133">Transmembrane helix</keyword>
<dbReference type="AlphaFoldDB" id="A0A4Z1SZE5"/>
<organism evidence="2 3">
    <name type="scientific">Giardia muris</name>
    <dbReference type="NCBI Taxonomy" id="5742"/>
    <lineage>
        <taxon>Eukaryota</taxon>
        <taxon>Metamonada</taxon>
        <taxon>Diplomonadida</taxon>
        <taxon>Hexamitidae</taxon>
        <taxon>Giardiinae</taxon>
        <taxon>Giardia</taxon>
    </lineage>
</organism>
<keyword evidence="1" id="KW-0472">Membrane</keyword>
<keyword evidence="3" id="KW-1185">Reference proteome</keyword>
<comment type="caution">
    <text evidence="2">The sequence shown here is derived from an EMBL/GenBank/DDBJ whole genome shotgun (WGS) entry which is preliminary data.</text>
</comment>
<name>A0A4Z1SZE5_GIAMU</name>
<gene>
    <name evidence="2" type="ORF">GMRT_15560</name>
</gene>
<keyword evidence="1" id="KW-0812">Transmembrane</keyword>
<accession>A0A4Z1SZE5</accession>
<proteinExistence type="predicted"/>
<sequence>MNTRALSELTAQLAEARDSLLQESFIRGEACDRLIQALLHTFFLRRGCIFSLTTCPRRLEARCLAFFGPDGVFLRAVYRRYTLSRQTMRMPLGTISRLYAELNESQRGALPQYYQTKLAGGYDGDLRLNVLEFTFVVICSAAINSRVSSTEDNIGDVVRPTPYTKLMIRYMRALRQRSETNLFFKPLSPEDVQHADSASQQQAIVLSPVPFTSGVYPRSVGDLFIFLATDCWFARNLPIGTAEQLYYPFSELKQRCAEVEIDESDIERRKQHSAALISTNYRTVAHDCTPRLVADYPCFLTNILDLALLFARFVVSPAASLDYGCLRSTDYISEAAVYRFRTDWATGTPPHTFFQTSLEDLPMSHVTAPPTPIKGVASAFYIRRNYSPACFGALLTTASVYENMNDGLQNASLEDVIRRYTPEYSEVVEQHVLPIFYAFLRSLFQGEPIVKKIYLYYIETRLYAECLAVDPCLLREQPIWTTERYAVSSPQLVSAIAIRAPFFSDLFVEWSRNVGAAMIETLSDALDGSMISTVTYGRMRTLLSCRKFYGNSYSKPLMYLAAAARVVRATGSPTVRTIISLVGMGAAHTTPFDIEMGALMFTTRGRALATYSACEACLARQTSPATKQMSDGLVDCAYLARGRATATGQLVADSRAFSHNALQQFSSTISTPANAYLNALPLLTRGAGGYAWVVLTSYIGLLDFRLAGARAENLPHPASRLFHSEYGKQVTILTSIFKTCYGRANQSTSWVLNQSLFLQSRPLGLELWLLRLFGIRNIRSEFVECYGLPHLYRLVRYAFVASGEDLGSFPVSQTRSGRLLKRPVDVKPSTEYQKLREYGAEGFSLAYLGRRERSAAAGALRNSQLAGVSDASLTYSMLCTRNGGASVSSVSSSHTGQAIRPDEIGVLVIILDAIGIVLTYVLSLLMRLLSYPLARTPLGPILERGLVINLRILASKRVWGALLLLAILYIGGRLLFYT</sequence>
<evidence type="ECO:0000313" key="3">
    <source>
        <dbReference type="Proteomes" id="UP000315496"/>
    </source>
</evidence>
<feature type="transmembrane region" description="Helical" evidence="1">
    <location>
        <begin position="958"/>
        <end position="976"/>
    </location>
</feature>
<dbReference type="Proteomes" id="UP000315496">
    <property type="component" value="Chromosome 2"/>
</dbReference>
<dbReference type="VEuPathDB" id="GiardiaDB:GMRT_15560"/>
<evidence type="ECO:0000313" key="2">
    <source>
        <dbReference type="EMBL" id="TNJ28848.1"/>
    </source>
</evidence>